<organism evidence="1 2">
    <name type="scientific">Aquirufa aurantiipilula</name>
    <dbReference type="NCBI Taxonomy" id="2696561"/>
    <lineage>
        <taxon>Bacteria</taxon>
        <taxon>Pseudomonadati</taxon>
        <taxon>Bacteroidota</taxon>
        <taxon>Cytophagia</taxon>
        <taxon>Cytophagales</taxon>
        <taxon>Flectobacillaceae</taxon>
        <taxon>Aquirufa</taxon>
    </lineage>
</organism>
<keyword evidence="2" id="KW-1185">Reference proteome</keyword>
<dbReference type="RefSeq" id="WP_276344807.1">
    <property type="nucleotide sequence ID" value="NZ_JARJOW010000009.1"/>
</dbReference>
<dbReference type="Proteomes" id="UP001321344">
    <property type="component" value="Unassembled WGS sequence"/>
</dbReference>
<comment type="caution">
    <text evidence="1">The sequence shown here is derived from an EMBL/GenBank/DDBJ whole genome shotgun (WGS) entry which is preliminary data.</text>
</comment>
<sequence>MAVPKFVAATVGVVVGLGDADAPEKVMFLAPVYEVAVLPFASFAVTVTV</sequence>
<reference evidence="1 2" key="1">
    <citation type="submission" date="2023-03" db="EMBL/GenBank/DDBJ databases">
        <title>Genome sequencing of Aquirufa.</title>
        <authorList>
            <person name="Pitt A."/>
            <person name="Hahn M.W."/>
        </authorList>
    </citation>
    <scope>NUCLEOTIDE SEQUENCE [LARGE SCALE GENOMIC DNA]</scope>
    <source>
        <strain evidence="1 2">WAEICH-18A</strain>
    </source>
</reference>
<evidence type="ECO:0000313" key="2">
    <source>
        <dbReference type="Proteomes" id="UP001321344"/>
    </source>
</evidence>
<protein>
    <submittedName>
        <fullName evidence="1">Uncharacterized protein</fullName>
    </submittedName>
</protein>
<dbReference type="EMBL" id="JARJOW010000009">
    <property type="protein sequence ID" value="MDF5691588.1"/>
    <property type="molecule type" value="Genomic_DNA"/>
</dbReference>
<accession>A0ABT6BQD3</accession>
<proteinExistence type="predicted"/>
<gene>
    <name evidence="1" type="ORF">PQG43_12005</name>
</gene>
<evidence type="ECO:0000313" key="1">
    <source>
        <dbReference type="EMBL" id="MDF5691588.1"/>
    </source>
</evidence>
<name>A0ABT6BQD3_9BACT</name>